<sequence length="128" mass="14179">MTDDGSDGVEAELWSLRFNKMAQPYLQVSGRGAWYAGDGPKMIHDDRTAPDEQRHGYGSAGMPSEVTIRSGVSDVGFPYAVPWRNITQGVIGQESQPRTRTASQDRFDIALDRFDSFDVGADMPAYWS</sequence>
<feature type="compositionally biased region" description="Basic and acidic residues" evidence="1">
    <location>
        <begin position="42"/>
        <end position="55"/>
    </location>
</feature>
<comment type="caution">
    <text evidence="2">The sequence shown here is derived from an EMBL/GenBank/DDBJ whole genome shotgun (WGS) entry which is preliminary data.</text>
</comment>
<gene>
    <name evidence="2" type="ORF">E6O75_ATG01577</name>
</gene>
<accession>A0A4Z1PHB6</accession>
<evidence type="ECO:0000256" key="1">
    <source>
        <dbReference type="SAM" id="MobiDB-lite"/>
    </source>
</evidence>
<dbReference type="Proteomes" id="UP000298493">
    <property type="component" value="Unassembled WGS sequence"/>
</dbReference>
<keyword evidence="3" id="KW-1185">Reference proteome</keyword>
<protein>
    <submittedName>
        <fullName evidence="2">Uncharacterized protein</fullName>
    </submittedName>
</protein>
<dbReference type="OrthoDB" id="10531429at2759"/>
<feature type="region of interest" description="Disordered" evidence="1">
    <location>
        <begin position="42"/>
        <end position="63"/>
    </location>
</feature>
<dbReference type="EMBL" id="SNSC02000002">
    <property type="protein sequence ID" value="TID27084.1"/>
    <property type="molecule type" value="Genomic_DNA"/>
</dbReference>
<proteinExistence type="predicted"/>
<organism evidence="2 3">
    <name type="scientific">Venturia nashicola</name>
    <dbReference type="NCBI Taxonomy" id="86259"/>
    <lineage>
        <taxon>Eukaryota</taxon>
        <taxon>Fungi</taxon>
        <taxon>Dikarya</taxon>
        <taxon>Ascomycota</taxon>
        <taxon>Pezizomycotina</taxon>
        <taxon>Dothideomycetes</taxon>
        <taxon>Pleosporomycetidae</taxon>
        <taxon>Venturiales</taxon>
        <taxon>Venturiaceae</taxon>
        <taxon>Venturia</taxon>
    </lineage>
</organism>
<evidence type="ECO:0000313" key="2">
    <source>
        <dbReference type="EMBL" id="TID27084.1"/>
    </source>
</evidence>
<dbReference type="AlphaFoldDB" id="A0A4Z1PHB6"/>
<name>A0A4Z1PHB6_9PEZI</name>
<reference evidence="2 3" key="1">
    <citation type="submission" date="2019-04" db="EMBL/GenBank/DDBJ databases">
        <title>High contiguity whole genome sequence and gene annotation resource for two Venturia nashicola isolates.</title>
        <authorList>
            <person name="Prokchorchik M."/>
            <person name="Won K."/>
            <person name="Lee Y."/>
            <person name="Choi E.D."/>
            <person name="Segonzac C."/>
            <person name="Sohn K.H."/>
        </authorList>
    </citation>
    <scope>NUCLEOTIDE SEQUENCE [LARGE SCALE GENOMIC DNA]</scope>
    <source>
        <strain evidence="2 3">PRI2</strain>
    </source>
</reference>
<evidence type="ECO:0000313" key="3">
    <source>
        <dbReference type="Proteomes" id="UP000298493"/>
    </source>
</evidence>